<dbReference type="SUPFAM" id="SSF56645">
    <property type="entry name" value="Acyl-CoA dehydrogenase NM domain-like"/>
    <property type="match status" value="1"/>
</dbReference>
<dbReference type="Gene3D" id="1.10.540.10">
    <property type="entry name" value="Acyl-CoA dehydrogenase/oxidase, N-terminal domain"/>
    <property type="match status" value="1"/>
</dbReference>
<gene>
    <name evidence="4" type="ORF">ACFQV2_07630</name>
</gene>
<feature type="domain" description="Acyl-CoA dehydrogenase C-terminal" evidence="3">
    <location>
        <begin position="260"/>
        <end position="391"/>
    </location>
</feature>
<dbReference type="InterPro" id="IPR046373">
    <property type="entry name" value="Acyl-CoA_Oxase/DH_mid-dom_sf"/>
</dbReference>
<evidence type="ECO:0000313" key="5">
    <source>
        <dbReference type="Proteomes" id="UP001596512"/>
    </source>
</evidence>
<reference evidence="5" key="1">
    <citation type="journal article" date="2019" name="Int. J. Syst. Evol. Microbiol.">
        <title>The Global Catalogue of Microorganisms (GCM) 10K type strain sequencing project: providing services to taxonomists for standard genome sequencing and annotation.</title>
        <authorList>
            <consortium name="The Broad Institute Genomics Platform"/>
            <consortium name="The Broad Institute Genome Sequencing Center for Infectious Disease"/>
            <person name="Wu L."/>
            <person name="Ma J."/>
        </authorList>
    </citation>
    <scope>NUCLEOTIDE SEQUENCE [LARGE SCALE GENOMIC DNA]</scope>
    <source>
        <strain evidence="5">JCM 17695</strain>
    </source>
</reference>
<dbReference type="InterPro" id="IPR036250">
    <property type="entry name" value="AcylCo_DH-like_C"/>
</dbReference>
<dbReference type="InterPro" id="IPR013786">
    <property type="entry name" value="AcylCoA_DH/ox_N"/>
</dbReference>
<proteinExistence type="predicted"/>
<dbReference type="InterPro" id="IPR009100">
    <property type="entry name" value="AcylCoA_DH/oxidase_NM_dom_sf"/>
</dbReference>
<organism evidence="4 5">
    <name type="scientific">Actinokineospora soli</name>
    <dbReference type="NCBI Taxonomy" id="1048753"/>
    <lineage>
        <taxon>Bacteria</taxon>
        <taxon>Bacillati</taxon>
        <taxon>Actinomycetota</taxon>
        <taxon>Actinomycetes</taxon>
        <taxon>Pseudonocardiales</taxon>
        <taxon>Pseudonocardiaceae</taxon>
        <taxon>Actinokineospora</taxon>
    </lineage>
</organism>
<evidence type="ECO:0000259" key="3">
    <source>
        <dbReference type="Pfam" id="PF08028"/>
    </source>
</evidence>
<sequence>MTVTAIVPAQGFPPPPEPDLTPADVIARAEALLPLLVEQRAAAEERTYYSAEVHEEFRKAGFYRLLVPARFGGYEFSVQTFMRVVVTLARGCPSTAWMFCLGAVHAVAAATLFDERAQEEIFAGGEFIAPATVIPSGTLAKVPGGWVLDGTWPYCSGSPYATHFMGHALLFPEDGSDPRPVLFVIPRDQWTRLDDWGDQLGLKGSGSHSIAIAGQTIPEHYLLDTHLSMYEVSEDTPGVRLHANPMYGGGPMSFMMFESAVLAVGMAQGALDSYAELMRTRTTSFPPIVPRTEDPDFQLWFGEATGRIATAEAAVFDAMRQWTELAEQGPSAFTKEREWRIATICRETIRLAWTAVEKYLFPTAGSSSVRRGQHVERVWRDMSMMQSHAGIAVVLNTMANRELAWAHFGIPDPHAA</sequence>
<dbReference type="Pfam" id="PF02771">
    <property type="entry name" value="Acyl-CoA_dh_N"/>
    <property type="match status" value="1"/>
</dbReference>
<dbReference type="Pfam" id="PF08028">
    <property type="entry name" value="Acyl-CoA_dh_2"/>
    <property type="match status" value="1"/>
</dbReference>
<dbReference type="Gene3D" id="1.20.140.10">
    <property type="entry name" value="Butyryl-CoA Dehydrogenase, subunit A, domain 3"/>
    <property type="match status" value="1"/>
</dbReference>
<dbReference type="Gene3D" id="2.40.110.10">
    <property type="entry name" value="Butyryl-CoA Dehydrogenase, subunit A, domain 2"/>
    <property type="match status" value="1"/>
</dbReference>
<dbReference type="PIRSF" id="PIRSF016578">
    <property type="entry name" value="HsaA"/>
    <property type="match status" value="1"/>
</dbReference>
<name>A0ABW2TKX8_9PSEU</name>
<dbReference type="InterPro" id="IPR037069">
    <property type="entry name" value="AcylCoA_DH/ox_N_sf"/>
</dbReference>
<evidence type="ECO:0000313" key="4">
    <source>
        <dbReference type="EMBL" id="MFC7613491.1"/>
    </source>
</evidence>
<dbReference type="Proteomes" id="UP001596512">
    <property type="component" value="Unassembled WGS sequence"/>
</dbReference>
<comment type="caution">
    <text evidence="4">The sequence shown here is derived from an EMBL/GenBank/DDBJ whole genome shotgun (WGS) entry which is preliminary data.</text>
</comment>
<keyword evidence="1" id="KW-0560">Oxidoreductase</keyword>
<keyword evidence="5" id="KW-1185">Reference proteome</keyword>
<dbReference type="InterPro" id="IPR013107">
    <property type="entry name" value="Acyl-CoA_DH_C"/>
</dbReference>
<feature type="domain" description="Acyl-CoA dehydrogenase/oxidase N-terminal" evidence="2">
    <location>
        <begin position="40"/>
        <end position="102"/>
    </location>
</feature>
<dbReference type="SUPFAM" id="SSF47203">
    <property type="entry name" value="Acyl-CoA dehydrogenase C-terminal domain-like"/>
    <property type="match status" value="1"/>
</dbReference>
<evidence type="ECO:0000256" key="1">
    <source>
        <dbReference type="ARBA" id="ARBA00023002"/>
    </source>
</evidence>
<protein>
    <submittedName>
        <fullName evidence="4">Acyl-CoA dehydrogenase family protein</fullName>
    </submittedName>
</protein>
<accession>A0ABW2TKX8</accession>
<evidence type="ECO:0000259" key="2">
    <source>
        <dbReference type="Pfam" id="PF02771"/>
    </source>
</evidence>
<dbReference type="EMBL" id="JBHTEY010000004">
    <property type="protein sequence ID" value="MFC7613491.1"/>
    <property type="molecule type" value="Genomic_DNA"/>
</dbReference>